<dbReference type="PANTHER" id="PTHR13947">
    <property type="entry name" value="GNAT FAMILY N-ACETYLTRANSFERASE"/>
    <property type="match status" value="1"/>
</dbReference>
<organism evidence="3 4">
    <name type="scientific">Steroidobacter gossypii</name>
    <dbReference type="NCBI Taxonomy" id="2805490"/>
    <lineage>
        <taxon>Bacteria</taxon>
        <taxon>Pseudomonadati</taxon>
        <taxon>Pseudomonadota</taxon>
        <taxon>Gammaproteobacteria</taxon>
        <taxon>Steroidobacterales</taxon>
        <taxon>Steroidobacteraceae</taxon>
        <taxon>Steroidobacter</taxon>
    </lineage>
</organism>
<name>A0ABS1WV56_9GAMM</name>
<evidence type="ECO:0000313" key="3">
    <source>
        <dbReference type="EMBL" id="MBM0104850.1"/>
    </source>
</evidence>
<protein>
    <submittedName>
        <fullName evidence="3">GNAT family N-acetyltransferase</fullName>
    </submittedName>
</protein>
<dbReference type="InterPro" id="IPR050769">
    <property type="entry name" value="NAT_camello-type"/>
</dbReference>
<sequence>MEQVRSYMQSGELYAYSASADTDQVAGVVLAIPVEQDTVELKAVAVDRQLQGRGIGKLMLQRVLEDIRASGVKRVLVGTANAGIGQLAFYQKAGFRLLRIERDFFSPERGYPENMEDNGIRLRDMVWMDLVYPTAT</sequence>
<evidence type="ECO:0000313" key="4">
    <source>
        <dbReference type="Proteomes" id="UP000661077"/>
    </source>
</evidence>
<evidence type="ECO:0000259" key="2">
    <source>
        <dbReference type="PROSITE" id="PS51186"/>
    </source>
</evidence>
<proteinExistence type="predicted"/>
<dbReference type="InterPro" id="IPR000182">
    <property type="entry name" value="GNAT_dom"/>
</dbReference>
<dbReference type="CDD" id="cd04301">
    <property type="entry name" value="NAT_SF"/>
    <property type="match status" value="1"/>
</dbReference>
<dbReference type="Proteomes" id="UP000661077">
    <property type="component" value="Unassembled WGS sequence"/>
</dbReference>
<feature type="domain" description="N-acetyltransferase" evidence="2">
    <location>
        <begin position="1"/>
        <end position="133"/>
    </location>
</feature>
<reference evidence="3 4" key="1">
    <citation type="journal article" date="2021" name="Int. J. Syst. Evol. Microbiol.">
        <title>Steroidobacter gossypii sp. nov., isolated from soil of cotton cropping field.</title>
        <authorList>
            <person name="Huang R."/>
            <person name="Yang S."/>
            <person name="Zhen C."/>
            <person name="Liu W."/>
        </authorList>
    </citation>
    <scope>NUCLEOTIDE SEQUENCE [LARGE SCALE GENOMIC DNA]</scope>
    <source>
        <strain evidence="3 4">S1-65</strain>
    </source>
</reference>
<dbReference type="Gene3D" id="3.40.630.30">
    <property type="match status" value="1"/>
</dbReference>
<dbReference type="SUPFAM" id="SSF55729">
    <property type="entry name" value="Acyl-CoA N-acyltransferases (Nat)"/>
    <property type="match status" value="1"/>
</dbReference>
<dbReference type="EMBL" id="JAEVLS010000002">
    <property type="protein sequence ID" value="MBM0104850.1"/>
    <property type="molecule type" value="Genomic_DNA"/>
</dbReference>
<accession>A0ABS1WV56</accession>
<evidence type="ECO:0000256" key="1">
    <source>
        <dbReference type="ARBA" id="ARBA00022679"/>
    </source>
</evidence>
<dbReference type="PANTHER" id="PTHR13947:SF37">
    <property type="entry name" value="LD18367P"/>
    <property type="match status" value="1"/>
</dbReference>
<dbReference type="InterPro" id="IPR016181">
    <property type="entry name" value="Acyl_CoA_acyltransferase"/>
</dbReference>
<dbReference type="PROSITE" id="PS51186">
    <property type="entry name" value="GNAT"/>
    <property type="match status" value="1"/>
</dbReference>
<comment type="caution">
    <text evidence="3">The sequence shown here is derived from an EMBL/GenBank/DDBJ whole genome shotgun (WGS) entry which is preliminary data.</text>
</comment>
<gene>
    <name evidence="3" type="ORF">JM946_08825</name>
</gene>
<keyword evidence="4" id="KW-1185">Reference proteome</keyword>
<dbReference type="Pfam" id="PF00583">
    <property type="entry name" value="Acetyltransf_1"/>
    <property type="match status" value="1"/>
</dbReference>
<keyword evidence="1" id="KW-0808">Transferase</keyword>